<evidence type="ECO:0008006" key="13">
    <source>
        <dbReference type="Google" id="ProtNLM"/>
    </source>
</evidence>
<dbReference type="GO" id="GO:0005886">
    <property type="term" value="C:plasma membrane"/>
    <property type="evidence" value="ECO:0007669"/>
    <property type="project" value="UniProtKB-SubCell"/>
</dbReference>
<dbReference type="RefSeq" id="WP_064123480.1">
    <property type="nucleotide sequence ID" value="NZ_CP015243.1"/>
</dbReference>
<evidence type="ECO:0000259" key="9">
    <source>
        <dbReference type="Pfam" id="PF05957"/>
    </source>
</evidence>
<evidence type="ECO:0000256" key="3">
    <source>
        <dbReference type="ARBA" id="ARBA00022475"/>
    </source>
</evidence>
<dbReference type="InterPro" id="IPR043604">
    <property type="entry name" value="DUF883_N"/>
</dbReference>
<dbReference type="Pfam" id="PF19029">
    <property type="entry name" value="DUF883_C"/>
    <property type="match status" value="1"/>
</dbReference>
<feature type="domain" description="DUF883" evidence="10">
    <location>
        <begin position="91"/>
        <end position="120"/>
    </location>
</feature>
<dbReference type="PANTHER" id="PTHR35893:SF3">
    <property type="entry name" value="INNER MEMBRANE PROTEIN"/>
    <property type="match status" value="1"/>
</dbReference>
<feature type="domain" description="DUF883" evidence="9">
    <location>
        <begin position="16"/>
        <end position="63"/>
    </location>
</feature>
<dbReference type="KEGG" id="haa:A5892_15020"/>
<accession>A0A172YH78</accession>
<dbReference type="STRING" id="376489.A5892_15020"/>
<comment type="similarity">
    <text evidence="2">Belongs to the ElaB/YgaM/YqjD family.</text>
</comment>
<comment type="subcellular location">
    <subcellularLocation>
        <location evidence="1">Cell inner membrane</location>
        <topology evidence="1">Single-pass membrane protein</topology>
    </subcellularLocation>
</comment>
<dbReference type="Pfam" id="PF05957">
    <property type="entry name" value="DUF883"/>
    <property type="match status" value="1"/>
</dbReference>
<evidence type="ECO:0000256" key="1">
    <source>
        <dbReference type="ARBA" id="ARBA00004377"/>
    </source>
</evidence>
<evidence type="ECO:0000313" key="12">
    <source>
        <dbReference type="Proteomes" id="UP000077875"/>
    </source>
</evidence>
<evidence type="ECO:0000313" key="11">
    <source>
        <dbReference type="EMBL" id="ANF58618.1"/>
    </source>
</evidence>
<organism evidence="11 12">
    <name type="scientific">Halotalea alkalilenta</name>
    <dbReference type="NCBI Taxonomy" id="376489"/>
    <lineage>
        <taxon>Bacteria</taxon>
        <taxon>Pseudomonadati</taxon>
        <taxon>Pseudomonadota</taxon>
        <taxon>Gammaproteobacteria</taxon>
        <taxon>Oceanospirillales</taxon>
        <taxon>Halomonadaceae</taxon>
        <taxon>Halotalea</taxon>
    </lineage>
</organism>
<keyword evidence="6" id="KW-1133">Transmembrane helix</keyword>
<dbReference type="Gene3D" id="1.20.120.20">
    <property type="entry name" value="Apolipoprotein"/>
    <property type="match status" value="1"/>
</dbReference>
<evidence type="ECO:0000259" key="10">
    <source>
        <dbReference type="Pfam" id="PF19029"/>
    </source>
</evidence>
<evidence type="ECO:0000256" key="2">
    <source>
        <dbReference type="ARBA" id="ARBA00010423"/>
    </source>
</evidence>
<evidence type="ECO:0000256" key="4">
    <source>
        <dbReference type="ARBA" id="ARBA00022519"/>
    </source>
</evidence>
<dbReference type="EMBL" id="CP015243">
    <property type="protein sequence ID" value="ANF58618.1"/>
    <property type="molecule type" value="Genomic_DNA"/>
</dbReference>
<dbReference type="Proteomes" id="UP000077875">
    <property type="component" value="Chromosome"/>
</dbReference>
<evidence type="ECO:0000256" key="5">
    <source>
        <dbReference type="ARBA" id="ARBA00022692"/>
    </source>
</evidence>
<name>A0A172YH78_9GAMM</name>
<sequence>MAGKKDIKIDADRTREQLEQDLRDLSDTVEKFLKSSAEDTSEHMTQLRAEAGSTLEEIKQRLASYGEDFKHRLQAGGDELRERSRDAIDCADNYVHENPWRGIGIAAAAGVFVGLLLGRR</sequence>
<keyword evidence="8" id="KW-0175">Coiled coil</keyword>
<protein>
    <recommendedName>
        <fullName evidence="13">DUF883 domain-containing protein</fullName>
    </recommendedName>
</protein>
<evidence type="ECO:0000256" key="8">
    <source>
        <dbReference type="SAM" id="Coils"/>
    </source>
</evidence>
<dbReference type="AlphaFoldDB" id="A0A172YH78"/>
<reference evidence="11 12" key="1">
    <citation type="submission" date="2016-04" db="EMBL/GenBank/DDBJ databases">
        <title>Complete Genome Sequence of Halotalea alkalilenta IHB B 13600.</title>
        <authorList>
            <person name="Swarnkar M.K."/>
            <person name="Sharma A."/>
            <person name="Kaushal K."/>
            <person name="Soni R."/>
            <person name="Rana S."/>
            <person name="Singh A.K."/>
            <person name="Gulati A."/>
        </authorList>
    </citation>
    <scope>NUCLEOTIDE SEQUENCE [LARGE SCALE GENOMIC DNA]</scope>
    <source>
        <strain evidence="11 12">IHB B 13600</strain>
    </source>
</reference>
<proteinExistence type="inferred from homology"/>
<evidence type="ECO:0000256" key="6">
    <source>
        <dbReference type="ARBA" id="ARBA00022989"/>
    </source>
</evidence>
<keyword evidence="7" id="KW-0472">Membrane</keyword>
<dbReference type="PANTHER" id="PTHR35893">
    <property type="entry name" value="INNER MEMBRANE PROTEIN-RELATED"/>
    <property type="match status" value="1"/>
</dbReference>
<keyword evidence="12" id="KW-1185">Reference proteome</keyword>
<feature type="coiled-coil region" evidence="8">
    <location>
        <begin position="8"/>
        <end position="35"/>
    </location>
</feature>
<keyword evidence="5" id="KW-0812">Transmembrane</keyword>
<dbReference type="GO" id="GO:0043022">
    <property type="term" value="F:ribosome binding"/>
    <property type="evidence" value="ECO:0007669"/>
    <property type="project" value="InterPro"/>
</dbReference>
<gene>
    <name evidence="11" type="ORF">A5892_15020</name>
</gene>
<keyword evidence="4" id="KW-0997">Cell inner membrane</keyword>
<dbReference type="SUPFAM" id="SSF47162">
    <property type="entry name" value="Apolipoprotein"/>
    <property type="match status" value="1"/>
</dbReference>
<keyword evidence="3" id="KW-1003">Cell membrane</keyword>
<dbReference type="InterPro" id="IPR010279">
    <property type="entry name" value="YqjD/ElaB"/>
</dbReference>
<dbReference type="InterPro" id="IPR043605">
    <property type="entry name" value="DUF883_C"/>
</dbReference>
<evidence type="ECO:0000256" key="7">
    <source>
        <dbReference type="ARBA" id="ARBA00023136"/>
    </source>
</evidence>